<dbReference type="GO" id="GO:0005737">
    <property type="term" value="C:cytoplasm"/>
    <property type="evidence" value="ECO:0007669"/>
    <property type="project" value="TreeGrafter"/>
</dbReference>
<evidence type="ECO:0000313" key="8">
    <source>
        <dbReference type="Proteomes" id="UP001218218"/>
    </source>
</evidence>
<feature type="domain" description="TauD/TfdA-like" evidence="6">
    <location>
        <begin position="51"/>
        <end position="344"/>
    </location>
</feature>
<protein>
    <submittedName>
        <fullName evidence="7">Taurine catabolism dioxygenase</fullName>
    </submittedName>
</protein>
<organism evidence="7 8">
    <name type="scientific">Mycena albidolilacea</name>
    <dbReference type="NCBI Taxonomy" id="1033008"/>
    <lineage>
        <taxon>Eukaryota</taxon>
        <taxon>Fungi</taxon>
        <taxon>Dikarya</taxon>
        <taxon>Basidiomycota</taxon>
        <taxon>Agaricomycotina</taxon>
        <taxon>Agaricomycetes</taxon>
        <taxon>Agaricomycetidae</taxon>
        <taxon>Agaricales</taxon>
        <taxon>Marasmiineae</taxon>
        <taxon>Mycenaceae</taxon>
        <taxon>Mycena</taxon>
    </lineage>
</organism>
<comment type="similarity">
    <text evidence="1">Belongs to the TfdA dioxygenase family.</text>
</comment>
<dbReference type="Gene3D" id="3.60.130.10">
    <property type="entry name" value="Clavaminate synthase-like"/>
    <property type="match status" value="1"/>
</dbReference>
<keyword evidence="5" id="KW-0408">Iron</keyword>
<keyword evidence="4" id="KW-0560">Oxidoreductase</keyword>
<gene>
    <name evidence="7" type="ORF">DFH08DRAFT_790644</name>
</gene>
<dbReference type="EMBL" id="JARIHO010000065">
    <property type="protein sequence ID" value="KAJ7314794.1"/>
    <property type="molecule type" value="Genomic_DNA"/>
</dbReference>
<dbReference type="Pfam" id="PF02668">
    <property type="entry name" value="TauD"/>
    <property type="match status" value="1"/>
</dbReference>
<comment type="caution">
    <text evidence="7">The sequence shown here is derived from an EMBL/GenBank/DDBJ whole genome shotgun (WGS) entry which is preliminary data.</text>
</comment>
<dbReference type="InterPro" id="IPR042098">
    <property type="entry name" value="TauD-like_sf"/>
</dbReference>
<dbReference type="SUPFAM" id="SSF51197">
    <property type="entry name" value="Clavaminate synthase-like"/>
    <property type="match status" value="1"/>
</dbReference>
<evidence type="ECO:0000256" key="1">
    <source>
        <dbReference type="ARBA" id="ARBA00005896"/>
    </source>
</evidence>
<dbReference type="GO" id="GO:0046872">
    <property type="term" value="F:metal ion binding"/>
    <property type="evidence" value="ECO:0007669"/>
    <property type="project" value="UniProtKB-KW"/>
</dbReference>
<dbReference type="GO" id="GO:0016706">
    <property type="term" value="F:2-oxoglutarate-dependent dioxygenase activity"/>
    <property type="evidence" value="ECO:0007669"/>
    <property type="project" value="TreeGrafter"/>
</dbReference>
<dbReference type="InterPro" id="IPR051323">
    <property type="entry name" value="AtsK-like"/>
</dbReference>
<keyword evidence="2" id="KW-0479">Metal-binding</keyword>
<dbReference type="InterPro" id="IPR003819">
    <property type="entry name" value="TauD/TfdA-like"/>
</dbReference>
<evidence type="ECO:0000256" key="3">
    <source>
        <dbReference type="ARBA" id="ARBA00022964"/>
    </source>
</evidence>
<evidence type="ECO:0000259" key="6">
    <source>
        <dbReference type="Pfam" id="PF02668"/>
    </source>
</evidence>
<proteinExistence type="inferred from homology"/>
<dbReference type="Proteomes" id="UP001218218">
    <property type="component" value="Unassembled WGS sequence"/>
</dbReference>
<sequence length="371" mass="41318">MVSTFPVLKTRLSNIIPRNARLRPLIDPWRQRLRAASSIPALGSLQTFEFRHETPHIGTRFPKSVQLSQVLTSPNSDVILKDLATFVSHRGVVFFENQDIDVDGQKALGTRLGELAGKPATSTLHIYPNDYADSVRNEELPPDVSRITSEGGVARTGYTHSARASEGWHSDTSFEPVPSDYAASSLSMILKMHTLPSVGGDTLWASGYEAYDKLSPAYQRFVEGLTALHDAPGIREELAMRKGNAIYGARGSPENTGGLLQAIHPVVRTHPLTGFKTLFVNKFYTTRILELTEDESSDVLNYLTRQVSDNHDLQIRFRWSQNDVAIWDNRCTLHTATIDYQGLRQGNRVVSVGEKPYFDPNSKSRRIALGI</sequence>
<evidence type="ECO:0000313" key="7">
    <source>
        <dbReference type="EMBL" id="KAJ7314794.1"/>
    </source>
</evidence>
<dbReference type="PANTHER" id="PTHR30468">
    <property type="entry name" value="ALPHA-KETOGLUTARATE-DEPENDENT SULFONATE DIOXYGENASE"/>
    <property type="match status" value="1"/>
</dbReference>
<evidence type="ECO:0000256" key="5">
    <source>
        <dbReference type="ARBA" id="ARBA00023004"/>
    </source>
</evidence>
<keyword evidence="8" id="KW-1185">Reference proteome</keyword>
<evidence type="ECO:0000256" key="2">
    <source>
        <dbReference type="ARBA" id="ARBA00022723"/>
    </source>
</evidence>
<reference evidence="7" key="1">
    <citation type="submission" date="2023-03" db="EMBL/GenBank/DDBJ databases">
        <title>Massive genome expansion in bonnet fungi (Mycena s.s.) driven by repeated elements and novel gene families across ecological guilds.</title>
        <authorList>
            <consortium name="Lawrence Berkeley National Laboratory"/>
            <person name="Harder C.B."/>
            <person name="Miyauchi S."/>
            <person name="Viragh M."/>
            <person name="Kuo A."/>
            <person name="Thoen E."/>
            <person name="Andreopoulos B."/>
            <person name="Lu D."/>
            <person name="Skrede I."/>
            <person name="Drula E."/>
            <person name="Henrissat B."/>
            <person name="Morin E."/>
            <person name="Kohler A."/>
            <person name="Barry K."/>
            <person name="LaButti K."/>
            <person name="Morin E."/>
            <person name="Salamov A."/>
            <person name="Lipzen A."/>
            <person name="Mereny Z."/>
            <person name="Hegedus B."/>
            <person name="Baldrian P."/>
            <person name="Stursova M."/>
            <person name="Weitz H."/>
            <person name="Taylor A."/>
            <person name="Grigoriev I.V."/>
            <person name="Nagy L.G."/>
            <person name="Martin F."/>
            <person name="Kauserud H."/>
        </authorList>
    </citation>
    <scope>NUCLEOTIDE SEQUENCE</scope>
    <source>
        <strain evidence="7">CBHHK002</strain>
    </source>
</reference>
<name>A0AAD6ZAU5_9AGAR</name>
<evidence type="ECO:0000256" key="4">
    <source>
        <dbReference type="ARBA" id="ARBA00023002"/>
    </source>
</evidence>
<dbReference type="AlphaFoldDB" id="A0AAD6ZAU5"/>
<dbReference type="PANTHER" id="PTHR30468:SF10">
    <property type="entry name" value="TAUD_TFDA-LIKE DOMAIN-CONTAINING PROTEIN"/>
    <property type="match status" value="1"/>
</dbReference>
<keyword evidence="3 7" id="KW-0223">Dioxygenase</keyword>
<accession>A0AAD6ZAU5</accession>